<accession>A0AA38X4G9</accession>
<proteinExistence type="predicted"/>
<feature type="region of interest" description="Disordered" evidence="1">
    <location>
        <begin position="1"/>
        <end position="60"/>
    </location>
</feature>
<feature type="compositionally biased region" description="Polar residues" evidence="1">
    <location>
        <begin position="308"/>
        <end position="319"/>
    </location>
</feature>
<evidence type="ECO:0000259" key="2">
    <source>
        <dbReference type="PROSITE" id="PS51673"/>
    </source>
</evidence>
<feature type="domain" description="SUZ-C" evidence="3">
    <location>
        <begin position="243"/>
        <end position="294"/>
    </location>
</feature>
<evidence type="ECO:0000256" key="1">
    <source>
        <dbReference type="SAM" id="MobiDB-lite"/>
    </source>
</evidence>
<gene>
    <name evidence="4" type="ORF">H2200_008579</name>
</gene>
<name>A0AA38X4G9_9EURO</name>
<dbReference type="EMBL" id="JAPDRK010000013">
    <property type="protein sequence ID" value="KAJ9606571.1"/>
    <property type="molecule type" value="Genomic_DNA"/>
</dbReference>
<feature type="compositionally biased region" description="Polar residues" evidence="1">
    <location>
        <begin position="103"/>
        <end position="120"/>
    </location>
</feature>
<organism evidence="4 5">
    <name type="scientific">Cladophialophora chaetospira</name>
    <dbReference type="NCBI Taxonomy" id="386627"/>
    <lineage>
        <taxon>Eukaryota</taxon>
        <taxon>Fungi</taxon>
        <taxon>Dikarya</taxon>
        <taxon>Ascomycota</taxon>
        <taxon>Pezizomycotina</taxon>
        <taxon>Eurotiomycetes</taxon>
        <taxon>Chaetothyriomycetidae</taxon>
        <taxon>Chaetothyriales</taxon>
        <taxon>Herpotrichiellaceae</taxon>
        <taxon>Cladophialophora</taxon>
    </lineage>
</organism>
<feature type="region of interest" description="Disordered" evidence="1">
    <location>
        <begin position="261"/>
        <end position="325"/>
    </location>
</feature>
<dbReference type="PROSITE" id="PS51673">
    <property type="entry name" value="SUZ"/>
    <property type="match status" value="1"/>
</dbReference>
<evidence type="ECO:0000259" key="3">
    <source>
        <dbReference type="PROSITE" id="PS51938"/>
    </source>
</evidence>
<dbReference type="AlphaFoldDB" id="A0AA38X4G9"/>
<dbReference type="Proteomes" id="UP001172673">
    <property type="component" value="Unassembled WGS sequence"/>
</dbReference>
<protein>
    <recommendedName>
        <fullName evidence="6">SUZ domain-containing protein</fullName>
    </recommendedName>
</protein>
<reference evidence="4" key="1">
    <citation type="submission" date="2022-10" db="EMBL/GenBank/DDBJ databases">
        <title>Culturing micro-colonial fungi from biological soil crusts in the Mojave desert and describing Neophaeococcomyces mojavensis, and introducing the new genera and species Taxawa tesnikishii.</title>
        <authorList>
            <person name="Kurbessoian T."/>
            <person name="Stajich J.E."/>
        </authorList>
    </citation>
    <scope>NUCLEOTIDE SEQUENCE</scope>
    <source>
        <strain evidence="4">TK_41</strain>
    </source>
</reference>
<dbReference type="PROSITE" id="PS51938">
    <property type="entry name" value="SUZ_C"/>
    <property type="match status" value="1"/>
</dbReference>
<evidence type="ECO:0000313" key="4">
    <source>
        <dbReference type="EMBL" id="KAJ9606571.1"/>
    </source>
</evidence>
<evidence type="ECO:0008006" key="6">
    <source>
        <dbReference type="Google" id="ProtNLM"/>
    </source>
</evidence>
<comment type="caution">
    <text evidence="4">The sequence shown here is derived from an EMBL/GenBank/DDBJ whole genome shotgun (WGS) entry which is preliminary data.</text>
</comment>
<evidence type="ECO:0000313" key="5">
    <source>
        <dbReference type="Proteomes" id="UP001172673"/>
    </source>
</evidence>
<feature type="compositionally biased region" description="Polar residues" evidence="1">
    <location>
        <begin position="174"/>
        <end position="200"/>
    </location>
</feature>
<keyword evidence="5" id="KW-1185">Reference proteome</keyword>
<feature type="region of interest" description="Disordered" evidence="1">
    <location>
        <begin position="81"/>
        <end position="233"/>
    </location>
</feature>
<dbReference type="InterPro" id="IPR024771">
    <property type="entry name" value="SUZ"/>
</dbReference>
<dbReference type="InterPro" id="IPR024642">
    <property type="entry name" value="SUZ-C"/>
</dbReference>
<sequence length="325" mass="35670">MSKVPDAWDEEWSTAVDDTHPPTAESAESKKVSSKVTKAQRRAQQAEFNRQLWAQAEGPKETNYFLESRNVVPMRSEYKPPTVLLSRKGPAIQAKPPRPPTAGMSNLTLNNEKSNSTPGQESSEDEDESQARELTLAERQAQAAKEREEKQRRYEERRKELFGDPGTTSTSSSQKQGAHNKSGNSSPGNLTPPSSRSATPNRARGGRGGRRGGTVTDHNTTARNQPKVDMKQHDLYEPSYSAKPDSIYIQRVEREAGKGIQSPLEEAPQNQVQQPIRAPRGPDGSGRGGFGFTRTSKPVPEEAHTNEMDTVNTGSSATTRMGMAT</sequence>
<feature type="domain" description="SUZ" evidence="2">
    <location>
        <begin position="79"/>
        <end position="166"/>
    </location>
</feature>
<feature type="compositionally biased region" description="Basic and acidic residues" evidence="1">
    <location>
        <begin position="144"/>
        <end position="162"/>
    </location>
</feature>